<evidence type="ECO:0000256" key="9">
    <source>
        <dbReference type="ARBA" id="ARBA00024189"/>
    </source>
</evidence>
<feature type="signal peptide" evidence="12">
    <location>
        <begin position="1"/>
        <end position="22"/>
    </location>
</feature>
<comment type="subcellular location">
    <subcellularLocation>
        <location evidence="9">Lysosome membrane</location>
        <topology evidence="9">Single-pass type I membrane protein</topology>
        <orientation evidence="9">Lumenal side</orientation>
    </subcellularLocation>
</comment>
<evidence type="ECO:0000256" key="6">
    <source>
        <dbReference type="ARBA" id="ARBA00023180"/>
    </source>
</evidence>
<comment type="subunit">
    <text evidence="10">Interacts (via lumenal domain) with lysosomal protein MFSD1; the interaction starts while both proteins are still in the endoplasmic reticulum and is required for stabilization of MFSD1 in lysosomes but has no direct effect on its targeting to lysosomes or transporter activity.</text>
</comment>
<evidence type="ECO:0000256" key="10">
    <source>
        <dbReference type="ARBA" id="ARBA00044960"/>
    </source>
</evidence>
<dbReference type="AlphaFoldDB" id="U5EN62"/>
<keyword evidence="4 11" id="KW-1133">Transmembrane helix</keyword>
<sequence>MKYNNFVIQLVIGLISITFSSALFNSNIPGEFDRNISVALNPNCPDYICSNNLNNTITLVYIRANSATDSIHYLWDFTGKPSILVAVTNLNSTLSVDWDSFLNGNPNSIAFSENPIYSFITIINTIWQFDDPDDIGELRVKNDTKMYAYNLRELTWNRTYFSHDNNQVSVDVSANVNGSDMNQIQFKFKSFASKGNGENFPHLLHISNTTQIDIVLKNLTNLFNSPRIAIELYFVVTEKFDEKLSFNISERRGLDDEHTPGIFEIIDILSPNTVRNGNGGYIEYRPVSYTHHERDVSTSTETHLSLPMLITTPSIALQETLAYSIYGAKLDSFLVQSVNISFGESEDGFYSKSNYTTWTFVMGYGVPPIQELSSFVVIIATVGLGLPLVLLLIGGCFICIRNARNKAERI</sequence>
<keyword evidence="5 11" id="KW-0472">Membrane</keyword>
<evidence type="ECO:0000256" key="3">
    <source>
        <dbReference type="ARBA" id="ARBA00022729"/>
    </source>
</evidence>
<comment type="similarity">
    <text evidence="1">Belongs to the GLMP family.</text>
</comment>
<dbReference type="PANTHER" id="PTHR31981">
    <property type="entry name" value="GLYCOSYLATED LYSOSOMAL MEMBRANE PROTEIN"/>
    <property type="match status" value="1"/>
</dbReference>
<evidence type="ECO:0000313" key="13">
    <source>
        <dbReference type="EMBL" id="JAB59150.1"/>
    </source>
</evidence>
<accession>U5EN62</accession>
<dbReference type="Pfam" id="PF15065">
    <property type="entry name" value="NCU-G1"/>
    <property type="match status" value="1"/>
</dbReference>
<keyword evidence="6" id="KW-0325">Glycoprotein</keyword>
<reference evidence="13" key="1">
    <citation type="journal article" date="2014" name="Insect Biochem. Mol. Biol.">
        <title>An insight into the sialome of the frog biting fly, Corethrella appendiculata.</title>
        <authorList>
            <person name="Ribeiro J.M.C."/>
            <person name="Chagas A.C."/>
            <person name="Pham V.M."/>
            <person name="Lounibos L.P."/>
            <person name="Calvo E."/>
        </authorList>
    </citation>
    <scope>NUCLEOTIDE SEQUENCE</scope>
    <source>
        <tissue evidence="13">Salivary glands</tissue>
    </source>
</reference>
<evidence type="ECO:0000256" key="7">
    <source>
        <dbReference type="ARBA" id="ARBA00023228"/>
    </source>
</evidence>
<evidence type="ECO:0000256" key="2">
    <source>
        <dbReference type="ARBA" id="ARBA00022692"/>
    </source>
</evidence>
<keyword evidence="7" id="KW-0458">Lysosome</keyword>
<evidence type="ECO:0000256" key="5">
    <source>
        <dbReference type="ARBA" id="ARBA00023136"/>
    </source>
</evidence>
<comment type="function">
    <text evidence="8">Required to protect lysosomal transporter MFSD1 from lysosomal proteolysis and for MFSD1 lysosomal localization.</text>
</comment>
<evidence type="ECO:0000256" key="8">
    <source>
        <dbReference type="ARBA" id="ARBA00024176"/>
    </source>
</evidence>
<feature type="chain" id="PRO_5004659464" evidence="12">
    <location>
        <begin position="23"/>
        <end position="410"/>
    </location>
</feature>
<evidence type="ECO:0000256" key="12">
    <source>
        <dbReference type="SAM" id="SignalP"/>
    </source>
</evidence>
<dbReference type="PANTHER" id="PTHR31981:SF1">
    <property type="entry name" value="GLYCOSYLATED LYSOSOMAL MEMBRANE PROTEIN"/>
    <property type="match status" value="1"/>
</dbReference>
<name>U5EN62_9DIPT</name>
<evidence type="ECO:0000256" key="1">
    <source>
        <dbReference type="ARBA" id="ARBA00010599"/>
    </source>
</evidence>
<dbReference type="EMBL" id="GANO01000721">
    <property type="protein sequence ID" value="JAB59150.1"/>
    <property type="molecule type" value="mRNA"/>
</dbReference>
<organism evidence="13">
    <name type="scientific">Corethrella appendiculata</name>
    <dbReference type="NCBI Taxonomy" id="1370023"/>
    <lineage>
        <taxon>Eukaryota</taxon>
        <taxon>Metazoa</taxon>
        <taxon>Ecdysozoa</taxon>
        <taxon>Arthropoda</taxon>
        <taxon>Hexapoda</taxon>
        <taxon>Insecta</taxon>
        <taxon>Pterygota</taxon>
        <taxon>Neoptera</taxon>
        <taxon>Endopterygota</taxon>
        <taxon>Diptera</taxon>
        <taxon>Nematocera</taxon>
        <taxon>Culicoidea</taxon>
        <taxon>Chaoboridae</taxon>
        <taxon>Corethrella</taxon>
    </lineage>
</organism>
<dbReference type="GO" id="GO:0005765">
    <property type="term" value="C:lysosomal membrane"/>
    <property type="evidence" value="ECO:0007669"/>
    <property type="project" value="UniProtKB-SubCell"/>
</dbReference>
<feature type="transmembrane region" description="Helical" evidence="11">
    <location>
        <begin position="375"/>
        <end position="400"/>
    </location>
</feature>
<protein>
    <submittedName>
        <fullName evidence="13">Putative lysosomal protein ncu-g1</fullName>
    </submittedName>
</protein>
<keyword evidence="3 12" id="KW-0732">Signal</keyword>
<proteinExistence type="evidence at transcript level"/>
<evidence type="ECO:0000256" key="11">
    <source>
        <dbReference type="SAM" id="Phobius"/>
    </source>
</evidence>
<evidence type="ECO:0000256" key="4">
    <source>
        <dbReference type="ARBA" id="ARBA00022989"/>
    </source>
</evidence>
<dbReference type="InterPro" id="IPR029382">
    <property type="entry name" value="NCU-G1"/>
</dbReference>
<keyword evidence="2 11" id="KW-0812">Transmembrane</keyword>